<accession>A0A7W8PQD6</accession>
<dbReference type="EMBL" id="JACHDD010000004">
    <property type="protein sequence ID" value="MBB5424419.1"/>
    <property type="molecule type" value="Genomic_DNA"/>
</dbReference>
<dbReference type="RefSeq" id="WP_018432201.1">
    <property type="nucleotide sequence ID" value="NZ_JBNDLR010000004.1"/>
</dbReference>
<name>A0A7W8PQD6_PARAM</name>
<protein>
    <submittedName>
        <fullName evidence="1">Uncharacterized protein</fullName>
    </submittedName>
</protein>
<evidence type="ECO:0000313" key="2">
    <source>
        <dbReference type="Proteomes" id="UP000592780"/>
    </source>
</evidence>
<organism evidence="1 2">
    <name type="scientific">Paraburkholderia atlantica</name>
    <dbReference type="NCBI Taxonomy" id="2654982"/>
    <lineage>
        <taxon>Bacteria</taxon>
        <taxon>Pseudomonadati</taxon>
        <taxon>Pseudomonadota</taxon>
        <taxon>Betaproteobacteria</taxon>
        <taxon>Burkholderiales</taxon>
        <taxon>Burkholderiaceae</taxon>
        <taxon>Paraburkholderia</taxon>
    </lineage>
</organism>
<evidence type="ECO:0000313" key="1">
    <source>
        <dbReference type="EMBL" id="MBB5424419.1"/>
    </source>
</evidence>
<keyword evidence="2" id="KW-1185">Reference proteome</keyword>
<proteinExistence type="predicted"/>
<reference evidence="1 2" key="1">
    <citation type="submission" date="2020-08" db="EMBL/GenBank/DDBJ databases">
        <title>Genomic Encyclopedia of Type Strains, Phase IV (KMG-V): Genome sequencing to study the core and pangenomes of soil and plant-associated prokaryotes.</title>
        <authorList>
            <person name="Whitman W."/>
        </authorList>
    </citation>
    <scope>NUCLEOTIDE SEQUENCE [LARGE SCALE GENOMIC DNA]</scope>
    <source>
        <strain evidence="1 2">JPY158</strain>
    </source>
</reference>
<gene>
    <name evidence="1" type="ORF">HDG40_002564</name>
</gene>
<comment type="caution">
    <text evidence="1">The sequence shown here is derived from an EMBL/GenBank/DDBJ whole genome shotgun (WGS) entry which is preliminary data.</text>
</comment>
<sequence>MPAIAKTQTHWNVFDANTKACLQFRHLQEENRAGFVVGQNAAFHYY</sequence>
<dbReference type="Proteomes" id="UP000592780">
    <property type="component" value="Unassembled WGS sequence"/>
</dbReference>
<dbReference type="AlphaFoldDB" id="A0A7W8PQD6"/>